<reference evidence="2" key="1">
    <citation type="submission" date="2020-04" db="EMBL/GenBank/DDBJ databases">
        <authorList>
            <person name="Zhang T."/>
        </authorList>
    </citation>
    <scope>NUCLEOTIDE SEQUENCE</scope>
    <source>
        <strain evidence="2">HKST-UBA02</strain>
    </source>
</reference>
<accession>A0A956SFP2</accession>
<feature type="domain" description="PRC-barrel" evidence="1">
    <location>
        <begin position="16"/>
        <end position="80"/>
    </location>
</feature>
<protein>
    <submittedName>
        <fullName evidence="2">PRC-barrel domain-containing protein</fullName>
    </submittedName>
</protein>
<gene>
    <name evidence="2" type="ORF">KDA27_21975</name>
</gene>
<name>A0A956SFP2_UNCEI</name>
<comment type="caution">
    <text evidence="2">The sequence shown here is derived from an EMBL/GenBank/DDBJ whole genome shotgun (WGS) entry which is preliminary data.</text>
</comment>
<dbReference type="Gene3D" id="2.30.30.240">
    <property type="entry name" value="PRC-barrel domain"/>
    <property type="match status" value="1"/>
</dbReference>
<reference evidence="2" key="2">
    <citation type="journal article" date="2021" name="Microbiome">
        <title>Successional dynamics and alternative stable states in a saline activated sludge microbial community over 9 years.</title>
        <authorList>
            <person name="Wang Y."/>
            <person name="Ye J."/>
            <person name="Ju F."/>
            <person name="Liu L."/>
            <person name="Boyd J.A."/>
            <person name="Deng Y."/>
            <person name="Parks D.H."/>
            <person name="Jiang X."/>
            <person name="Yin X."/>
            <person name="Woodcroft B.J."/>
            <person name="Tyson G.W."/>
            <person name="Hugenholtz P."/>
            <person name="Polz M.F."/>
            <person name="Zhang T."/>
        </authorList>
    </citation>
    <scope>NUCLEOTIDE SEQUENCE</scope>
    <source>
        <strain evidence="2">HKST-UBA02</strain>
    </source>
</reference>
<dbReference type="SUPFAM" id="SSF50346">
    <property type="entry name" value="PRC-barrel domain"/>
    <property type="match status" value="1"/>
</dbReference>
<dbReference type="InterPro" id="IPR011033">
    <property type="entry name" value="PRC_barrel-like_sf"/>
</dbReference>
<evidence type="ECO:0000313" key="2">
    <source>
        <dbReference type="EMBL" id="MCA9758481.1"/>
    </source>
</evidence>
<dbReference type="InterPro" id="IPR027275">
    <property type="entry name" value="PRC-brl_dom"/>
</dbReference>
<sequence>MNTKNHLLSAGSLMSDKVKNMQGDDLGKLEEIMLDTTNGKIAYGVLSFGGFLGMGDKLFAVPWTALSVDRKEKCLRLDCDKKALENAPGFNKDSWPDMADPAWFVPVHSYYKQPQPVM</sequence>
<dbReference type="Proteomes" id="UP000739538">
    <property type="component" value="Unassembled WGS sequence"/>
</dbReference>
<evidence type="ECO:0000259" key="1">
    <source>
        <dbReference type="Pfam" id="PF05239"/>
    </source>
</evidence>
<dbReference type="Pfam" id="PF05239">
    <property type="entry name" value="PRC"/>
    <property type="match status" value="1"/>
</dbReference>
<dbReference type="PANTHER" id="PTHR36505:SF1">
    <property type="entry name" value="BLR1072 PROTEIN"/>
    <property type="match status" value="1"/>
</dbReference>
<dbReference type="EMBL" id="JAGQHS010000177">
    <property type="protein sequence ID" value="MCA9758481.1"/>
    <property type="molecule type" value="Genomic_DNA"/>
</dbReference>
<dbReference type="AlphaFoldDB" id="A0A956SFP2"/>
<dbReference type="PANTHER" id="PTHR36505">
    <property type="entry name" value="BLR1072 PROTEIN"/>
    <property type="match status" value="1"/>
</dbReference>
<evidence type="ECO:0000313" key="3">
    <source>
        <dbReference type="Proteomes" id="UP000739538"/>
    </source>
</evidence>
<proteinExistence type="predicted"/>
<organism evidence="2 3">
    <name type="scientific">Eiseniibacteriota bacterium</name>
    <dbReference type="NCBI Taxonomy" id="2212470"/>
    <lineage>
        <taxon>Bacteria</taxon>
        <taxon>Candidatus Eiseniibacteriota</taxon>
    </lineage>
</organism>